<evidence type="ECO:0000313" key="2">
    <source>
        <dbReference type="Proteomes" id="UP000720189"/>
    </source>
</evidence>
<dbReference type="EMBL" id="JAGMUX010000014">
    <property type="protein sequence ID" value="KAH7239896.1"/>
    <property type="molecule type" value="Genomic_DNA"/>
</dbReference>
<gene>
    <name evidence="1" type="ORF">BKA55DRAFT_542496</name>
</gene>
<accession>A0A9P9GIV6</accession>
<organism evidence="1 2">
    <name type="scientific">Fusarium redolens</name>
    <dbReference type="NCBI Taxonomy" id="48865"/>
    <lineage>
        <taxon>Eukaryota</taxon>
        <taxon>Fungi</taxon>
        <taxon>Dikarya</taxon>
        <taxon>Ascomycota</taxon>
        <taxon>Pezizomycotina</taxon>
        <taxon>Sordariomycetes</taxon>
        <taxon>Hypocreomycetidae</taxon>
        <taxon>Hypocreales</taxon>
        <taxon>Nectriaceae</taxon>
        <taxon>Fusarium</taxon>
        <taxon>Fusarium redolens species complex</taxon>
    </lineage>
</organism>
<dbReference type="Proteomes" id="UP000720189">
    <property type="component" value="Unassembled WGS sequence"/>
</dbReference>
<evidence type="ECO:0000313" key="1">
    <source>
        <dbReference type="EMBL" id="KAH7239896.1"/>
    </source>
</evidence>
<evidence type="ECO:0008006" key="3">
    <source>
        <dbReference type="Google" id="ProtNLM"/>
    </source>
</evidence>
<keyword evidence="2" id="KW-1185">Reference proteome</keyword>
<dbReference type="GeneID" id="70220442"/>
<sequence>MAEEFAALLIATNIAQFTEYALALISYCREIYESVDGAKQENLELETVIQSIQDRHNCMKATCRGSSGQAPPKRTLKLIESCEPYINSLISTLGKIKATKKSRFPKLGSLRATIVASCNFNTLRGLKKRLLVIEEKIESNNRGFAEVVSNVEELVKEAEEVVRDQRFLDSLSFEDLKEREYRIKDASVTTLAWIFLLK</sequence>
<dbReference type="AlphaFoldDB" id="A0A9P9GIV6"/>
<protein>
    <recommendedName>
        <fullName evidence="3">NACHT-NTPase and P-loop NTPases N-terminal domain-containing protein</fullName>
    </recommendedName>
</protein>
<dbReference type="OrthoDB" id="443402at2759"/>
<comment type="caution">
    <text evidence="1">The sequence shown here is derived from an EMBL/GenBank/DDBJ whole genome shotgun (WGS) entry which is preliminary data.</text>
</comment>
<name>A0A9P9GIV6_FUSRE</name>
<proteinExistence type="predicted"/>
<dbReference type="RefSeq" id="XP_046045690.1">
    <property type="nucleotide sequence ID" value="XM_046190488.1"/>
</dbReference>
<reference evidence="1" key="1">
    <citation type="journal article" date="2021" name="Nat. Commun.">
        <title>Genetic determinants of endophytism in the Arabidopsis root mycobiome.</title>
        <authorList>
            <person name="Mesny F."/>
            <person name="Miyauchi S."/>
            <person name="Thiergart T."/>
            <person name="Pickel B."/>
            <person name="Atanasova L."/>
            <person name="Karlsson M."/>
            <person name="Huettel B."/>
            <person name="Barry K.W."/>
            <person name="Haridas S."/>
            <person name="Chen C."/>
            <person name="Bauer D."/>
            <person name="Andreopoulos W."/>
            <person name="Pangilinan J."/>
            <person name="LaButti K."/>
            <person name="Riley R."/>
            <person name="Lipzen A."/>
            <person name="Clum A."/>
            <person name="Drula E."/>
            <person name="Henrissat B."/>
            <person name="Kohler A."/>
            <person name="Grigoriev I.V."/>
            <person name="Martin F.M."/>
            <person name="Hacquard S."/>
        </authorList>
    </citation>
    <scope>NUCLEOTIDE SEQUENCE</scope>
    <source>
        <strain evidence="1">MPI-CAGE-AT-0023</strain>
    </source>
</reference>